<dbReference type="GO" id="GO:0000139">
    <property type="term" value="C:Golgi membrane"/>
    <property type="evidence" value="ECO:0007669"/>
    <property type="project" value="UniProtKB-SubCell"/>
</dbReference>
<proteinExistence type="predicted"/>
<evidence type="ECO:0000313" key="9">
    <source>
        <dbReference type="Proteomes" id="UP000233551"/>
    </source>
</evidence>
<dbReference type="STRING" id="22663.A0A2I0L6A2"/>
<gene>
    <name evidence="8" type="ORF">CRG98_003356</name>
</gene>
<evidence type="ECO:0000256" key="4">
    <source>
        <dbReference type="ARBA" id="ARBA00023034"/>
    </source>
</evidence>
<keyword evidence="2" id="KW-0812">Transmembrane</keyword>
<reference evidence="8 9" key="1">
    <citation type="submission" date="2017-11" db="EMBL/GenBank/DDBJ databases">
        <title>De-novo sequencing of pomegranate (Punica granatum L.) genome.</title>
        <authorList>
            <person name="Akparov Z."/>
            <person name="Amiraslanov A."/>
            <person name="Hajiyeva S."/>
            <person name="Abbasov M."/>
            <person name="Kaur K."/>
            <person name="Hamwieh A."/>
            <person name="Solovyev V."/>
            <person name="Salamov A."/>
            <person name="Braich B."/>
            <person name="Kosarev P."/>
            <person name="Mahmoud A."/>
            <person name="Hajiyev E."/>
            <person name="Babayeva S."/>
            <person name="Izzatullayeva V."/>
            <person name="Mammadov A."/>
            <person name="Mammadov A."/>
            <person name="Sharifova S."/>
            <person name="Ojaghi J."/>
            <person name="Eynullazada K."/>
            <person name="Bayramov B."/>
            <person name="Abdulazimova A."/>
            <person name="Shahmuradov I."/>
        </authorList>
    </citation>
    <scope>NUCLEOTIDE SEQUENCE [LARGE SCALE GENOMIC DNA]</scope>
    <source>
        <strain evidence="9">cv. AG2017</strain>
        <tissue evidence="8">Leaf</tissue>
    </source>
</reference>
<accession>A0A2I0L6A2</accession>
<comment type="caution">
    <text evidence="8">The sequence shown here is derived from an EMBL/GenBank/DDBJ whole genome shotgun (WGS) entry which is preliminary data.</text>
</comment>
<dbReference type="Proteomes" id="UP000233551">
    <property type="component" value="Unassembled WGS sequence"/>
</dbReference>
<dbReference type="AlphaFoldDB" id="A0A2I0L6A2"/>
<evidence type="ECO:0000313" key="8">
    <source>
        <dbReference type="EMBL" id="PKI76245.1"/>
    </source>
</evidence>
<protein>
    <submittedName>
        <fullName evidence="8">Uncharacterized protein</fullName>
    </submittedName>
</protein>
<evidence type="ECO:0000256" key="1">
    <source>
        <dbReference type="ARBA" id="ARBA00004194"/>
    </source>
</evidence>
<dbReference type="InterPro" id="IPR019177">
    <property type="entry name" value="Golgin_subfamily_A_member_5"/>
</dbReference>
<name>A0A2I0L6A2_PUNGR</name>
<evidence type="ECO:0000256" key="2">
    <source>
        <dbReference type="ARBA" id="ARBA00022692"/>
    </source>
</evidence>
<dbReference type="PANTHER" id="PTHR13815:SF7">
    <property type="entry name" value="GOLGIN SUBFAMILY A MEMBER 5"/>
    <property type="match status" value="1"/>
</dbReference>
<evidence type="ECO:0000256" key="3">
    <source>
        <dbReference type="ARBA" id="ARBA00022989"/>
    </source>
</evidence>
<keyword evidence="9" id="KW-1185">Reference proteome</keyword>
<organism evidence="8 9">
    <name type="scientific">Punica granatum</name>
    <name type="common">Pomegranate</name>
    <dbReference type="NCBI Taxonomy" id="22663"/>
    <lineage>
        <taxon>Eukaryota</taxon>
        <taxon>Viridiplantae</taxon>
        <taxon>Streptophyta</taxon>
        <taxon>Embryophyta</taxon>
        <taxon>Tracheophyta</taxon>
        <taxon>Spermatophyta</taxon>
        <taxon>Magnoliopsida</taxon>
        <taxon>eudicotyledons</taxon>
        <taxon>Gunneridae</taxon>
        <taxon>Pentapetalae</taxon>
        <taxon>rosids</taxon>
        <taxon>malvids</taxon>
        <taxon>Myrtales</taxon>
        <taxon>Lythraceae</taxon>
        <taxon>Punica</taxon>
    </lineage>
</organism>
<dbReference type="GO" id="GO:0007030">
    <property type="term" value="P:Golgi organization"/>
    <property type="evidence" value="ECO:0007669"/>
    <property type="project" value="InterPro"/>
</dbReference>
<keyword evidence="4" id="KW-0333">Golgi apparatus</keyword>
<dbReference type="GO" id="GO:0000301">
    <property type="term" value="P:retrograde transport, vesicle recycling within Golgi"/>
    <property type="evidence" value="ECO:0007669"/>
    <property type="project" value="TreeGrafter"/>
</dbReference>
<keyword evidence="6" id="KW-0472">Membrane</keyword>
<keyword evidence="3" id="KW-1133">Transmembrane helix</keyword>
<evidence type="ECO:0000256" key="6">
    <source>
        <dbReference type="ARBA" id="ARBA00023136"/>
    </source>
</evidence>
<evidence type="ECO:0000256" key="5">
    <source>
        <dbReference type="ARBA" id="ARBA00023054"/>
    </source>
</evidence>
<feature type="coiled-coil region" evidence="7">
    <location>
        <begin position="193"/>
        <end position="243"/>
    </location>
</feature>
<dbReference type="PANTHER" id="PTHR13815">
    <property type="entry name" value="GOLGIN-84"/>
    <property type="match status" value="1"/>
</dbReference>
<sequence length="264" mass="30077">MLAEVSEETTLQVLERISDTRIKHTLDGFIFSMVRKVRSTGWSASPSPHMSSSEWYSGVSPATKQALNFNVQCSEYYIERSFLNIGAFQQRPVVSVTPRHFLCLDDGSASTPIGEGGENSLVGSENRSGQRISHTEALIELGFRKASLPLRYTGEWKHGRKKKLSVLVKVKEMQSPSYQLWRQVEMRKMRVDMAAMKRDAEHSRQEHMKLEKRYRELTDLLYHKQAQLEATAGEKRLQEVQDRADNFSAREVAESMGLATPNLP</sequence>
<dbReference type="EMBL" id="PGOL01000126">
    <property type="protein sequence ID" value="PKI76245.1"/>
    <property type="molecule type" value="Genomic_DNA"/>
</dbReference>
<dbReference type="GO" id="GO:0031985">
    <property type="term" value="C:Golgi cisterna"/>
    <property type="evidence" value="ECO:0007669"/>
    <property type="project" value="TreeGrafter"/>
</dbReference>
<keyword evidence="5 7" id="KW-0175">Coiled coil</keyword>
<comment type="subcellular location">
    <subcellularLocation>
        <location evidence="1">Golgi apparatus membrane</location>
        <topology evidence="1">Single-pass membrane protein</topology>
    </subcellularLocation>
</comment>
<evidence type="ECO:0000256" key="7">
    <source>
        <dbReference type="SAM" id="Coils"/>
    </source>
</evidence>